<keyword evidence="2" id="KW-1185">Reference proteome</keyword>
<gene>
    <name evidence="1" type="ORF">O6H91_14G026800</name>
</gene>
<dbReference type="EMBL" id="CM055105">
    <property type="protein sequence ID" value="KAJ7530965.1"/>
    <property type="molecule type" value="Genomic_DNA"/>
</dbReference>
<evidence type="ECO:0000313" key="2">
    <source>
        <dbReference type="Proteomes" id="UP001162992"/>
    </source>
</evidence>
<name>A0ACC2BMJ3_DIPCM</name>
<proteinExistence type="predicted"/>
<protein>
    <submittedName>
        <fullName evidence="1">Uncharacterized protein</fullName>
    </submittedName>
</protein>
<accession>A0ACC2BMJ3</accession>
<organism evidence="1 2">
    <name type="scientific">Diphasiastrum complanatum</name>
    <name type="common">Issler's clubmoss</name>
    <name type="synonym">Lycopodium complanatum</name>
    <dbReference type="NCBI Taxonomy" id="34168"/>
    <lineage>
        <taxon>Eukaryota</taxon>
        <taxon>Viridiplantae</taxon>
        <taxon>Streptophyta</taxon>
        <taxon>Embryophyta</taxon>
        <taxon>Tracheophyta</taxon>
        <taxon>Lycopodiopsida</taxon>
        <taxon>Lycopodiales</taxon>
        <taxon>Lycopodiaceae</taxon>
        <taxon>Lycopodioideae</taxon>
        <taxon>Diphasiastrum</taxon>
    </lineage>
</organism>
<comment type="caution">
    <text evidence="1">The sequence shown here is derived from an EMBL/GenBank/DDBJ whole genome shotgun (WGS) entry which is preliminary data.</text>
</comment>
<sequence length="136" mass="15521">MHAALVDCCWNLCNQADFSYFLAFMIPSHSLGPLYTFRAIQTYYWAILVCTTTLVCIIFTPIDVFWQSWSLQTTWVSAHIHILFFSHLSSILGSLGMHSCMEFLLLTFTFSFGTRGPLEQHNGSMLMSFPCGTTFH</sequence>
<dbReference type="Proteomes" id="UP001162992">
    <property type="component" value="Chromosome 14"/>
</dbReference>
<reference evidence="2" key="1">
    <citation type="journal article" date="2024" name="Proc. Natl. Acad. Sci. U.S.A.">
        <title>Extraordinary preservation of gene collinearity over three hundred million years revealed in homosporous lycophytes.</title>
        <authorList>
            <person name="Li C."/>
            <person name="Wickell D."/>
            <person name="Kuo L.Y."/>
            <person name="Chen X."/>
            <person name="Nie B."/>
            <person name="Liao X."/>
            <person name="Peng D."/>
            <person name="Ji J."/>
            <person name="Jenkins J."/>
            <person name="Williams M."/>
            <person name="Shu S."/>
            <person name="Plott C."/>
            <person name="Barry K."/>
            <person name="Rajasekar S."/>
            <person name="Grimwood J."/>
            <person name="Han X."/>
            <person name="Sun S."/>
            <person name="Hou Z."/>
            <person name="He W."/>
            <person name="Dai G."/>
            <person name="Sun C."/>
            <person name="Schmutz J."/>
            <person name="Leebens-Mack J.H."/>
            <person name="Li F.W."/>
            <person name="Wang L."/>
        </authorList>
    </citation>
    <scope>NUCLEOTIDE SEQUENCE [LARGE SCALE GENOMIC DNA]</scope>
    <source>
        <strain evidence="2">cv. PW_Plant_1</strain>
    </source>
</reference>
<evidence type="ECO:0000313" key="1">
    <source>
        <dbReference type="EMBL" id="KAJ7530965.1"/>
    </source>
</evidence>